<keyword evidence="3" id="KW-1185">Reference proteome</keyword>
<name>A0A1N7QNF9_9BACT</name>
<organism evidence="2 3">
    <name type="scientific">Filimonas lacunae</name>
    <dbReference type="NCBI Taxonomy" id="477680"/>
    <lineage>
        <taxon>Bacteria</taxon>
        <taxon>Pseudomonadati</taxon>
        <taxon>Bacteroidota</taxon>
        <taxon>Chitinophagia</taxon>
        <taxon>Chitinophagales</taxon>
        <taxon>Chitinophagaceae</taxon>
        <taxon>Filimonas</taxon>
    </lineage>
</organism>
<dbReference type="STRING" id="477680.SAMN05421788_106111"/>
<dbReference type="Proteomes" id="UP000186917">
    <property type="component" value="Unassembled WGS sequence"/>
</dbReference>
<dbReference type="InterPro" id="IPR021122">
    <property type="entry name" value="RNA_ligase_dom_REL/Rnl2"/>
</dbReference>
<dbReference type="InterPro" id="IPR012646">
    <property type="entry name" value="RNA_ligase_DRB0094"/>
</dbReference>
<dbReference type="NCBIfam" id="TIGR02306">
    <property type="entry name" value="RNA_lig_DRB0094"/>
    <property type="match status" value="1"/>
</dbReference>
<accession>A0A1N7QNF9</accession>
<evidence type="ECO:0000313" key="2">
    <source>
        <dbReference type="EMBL" id="SIT24358.1"/>
    </source>
</evidence>
<sequence length="335" mass="37980">MERKLASIVIIDGVQPIPGADLIQLATVKGWQLVIKKDEFRVGDHAVYCEIDSFLPVKEEFEFLRKSSFRKMGEQEGFRLKTIKLRGQISQGLLLPVRVLGDYEYTLGENVAERLGIIKYEPPVPASLAGLVKGLFPSFMHKTDEERVQNLSEQYEEYKKHTFYITEKLDGSSVTYYLNNGEFGVCSRNLELLETEDNTLWKVARVNDIENKLRATGRNLAIQGEMIGEGIQKNMYGLRGQTARFFNVFDIDKYQYLPMEEFVPFIESLGLETVPVLDNSFTLPATIDELLTMADGASVLSPKGKNAEREGLVIRSLDRKISFKAISNKFLLNEG</sequence>
<dbReference type="OrthoDB" id="9255590at2"/>
<dbReference type="SUPFAM" id="SSF56091">
    <property type="entry name" value="DNA ligase/mRNA capping enzyme, catalytic domain"/>
    <property type="match status" value="1"/>
</dbReference>
<dbReference type="Pfam" id="PF21189">
    <property type="entry name" value="PHA02142"/>
    <property type="match status" value="1"/>
</dbReference>
<dbReference type="EMBL" id="FTOR01000006">
    <property type="protein sequence ID" value="SIT24358.1"/>
    <property type="molecule type" value="Genomic_DNA"/>
</dbReference>
<dbReference type="AlphaFoldDB" id="A0A1N7QNF9"/>
<dbReference type="RefSeq" id="WP_076380327.1">
    <property type="nucleotide sequence ID" value="NZ_AP017422.1"/>
</dbReference>
<dbReference type="Pfam" id="PF09414">
    <property type="entry name" value="RNA_ligase"/>
    <property type="match status" value="1"/>
</dbReference>
<evidence type="ECO:0000313" key="3">
    <source>
        <dbReference type="Proteomes" id="UP000186917"/>
    </source>
</evidence>
<reference evidence="3" key="1">
    <citation type="submission" date="2017-01" db="EMBL/GenBank/DDBJ databases">
        <authorList>
            <person name="Varghese N."/>
            <person name="Submissions S."/>
        </authorList>
    </citation>
    <scope>NUCLEOTIDE SEQUENCE [LARGE SCALE GENOMIC DNA]</scope>
    <source>
        <strain evidence="3">DSM 21054</strain>
    </source>
</reference>
<dbReference type="GO" id="GO:0016874">
    <property type="term" value="F:ligase activity"/>
    <property type="evidence" value="ECO:0007669"/>
    <property type="project" value="UniProtKB-KW"/>
</dbReference>
<gene>
    <name evidence="2" type="ORF">SAMN05421788_106111</name>
</gene>
<proteinExistence type="predicted"/>
<evidence type="ECO:0000259" key="1">
    <source>
        <dbReference type="Pfam" id="PF09414"/>
    </source>
</evidence>
<dbReference type="Gene3D" id="3.30.470.30">
    <property type="entry name" value="DNA ligase/mRNA capping enzyme"/>
    <property type="match status" value="1"/>
</dbReference>
<feature type="domain" description="RNA ligase" evidence="1">
    <location>
        <begin position="162"/>
        <end position="325"/>
    </location>
</feature>
<keyword evidence="2" id="KW-0436">Ligase</keyword>
<protein>
    <submittedName>
        <fullName evidence="2">RNA ligase, DRB0094 family</fullName>
    </submittedName>
</protein>